<reference evidence="8" key="1">
    <citation type="submission" date="2018-05" db="EMBL/GenBank/DDBJ databases">
        <authorList>
            <person name="Lanie J.A."/>
            <person name="Ng W.-L."/>
            <person name="Kazmierczak K.M."/>
            <person name="Andrzejewski T.M."/>
            <person name="Davidsen T.M."/>
            <person name="Wayne K.J."/>
            <person name="Tettelin H."/>
            <person name="Glass J.I."/>
            <person name="Rusch D."/>
            <person name="Podicherti R."/>
            <person name="Tsui H.-C.T."/>
            <person name="Winkler M.E."/>
        </authorList>
    </citation>
    <scope>NUCLEOTIDE SEQUENCE</scope>
</reference>
<evidence type="ECO:0000259" key="7">
    <source>
        <dbReference type="SMART" id="SM00650"/>
    </source>
</evidence>
<evidence type="ECO:0000256" key="1">
    <source>
        <dbReference type="ARBA" id="ARBA00022490"/>
    </source>
</evidence>
<dbReference type="GO" id="GO:0003723">
    <property type="term" value="F:RNA binding"/>
    <property type="evidence" value="ECO:0007669"/>
    <property type="project" value="UniProtKB-KW"/>
</dbReference>
<keyword evidence="4" id="KW-0808">Transferase</keyword>
<evidence type="ECO:0000256" key="5">
    <source>
        <dbReference type="ARBA" id="ARBA00022691"/>
    </source>
</evidence>
<dbReference type="InterPro" id="IPR029063">
    <property type="entry name" value="SAM-dependent_MTases_sf"/>
</dbReference>
<dbReference type="GO" id="GO:0000179">
    <property type="term" value="F:rRNA (adenine-N6,N6-)-dimethyltransferase activity"/>
    <property type="evidence" value="ECO:0007669"/>
    <property type="project" value="InterPro"/>
</dbReference>
<dbReference type="InterPro" id="IPR023165">
    <property type="entry name" value="rRNA_Ade_diMease-like_C"/>
</dbReference>
<dbReference type="Gene3D" id="3.40.50.150">
    <property type="entry name" value="Vaccinia Virus protein VP39"/>
    <property type="match status" value="1"/>
</dbReference>
<evidence type="ECO:0000256" key="6">
    <source>
        <dbReference type="ARBA" id="ARBA00022884"/>
    </source>
</evidence>
<dbReference type="AlphaFoldDB" id="A0A381QMH7"/>
<dbReference type="SMART" id="SM00650">
    <property type="entry name" value="rADc"/>
    <property type="match status" value="1"/>
</dbReference>
<feature type="domain" description="Ribosomal RNA adenine methylase transferase N-terminal" evidence="7">
    <location>
        <begin position="20"/>
        <end position="187"/>
    </location>
</feature>
<evidence type="ECO:0000256" key="3">
    <source>
        <dbReference type="ARBA" id="ARBA00022603"/>
    </source>
</evidence>
<protein>
    <recommendedName>
        <fullName evidence="7">Ribosomal RNA adenine methylase transferase N-terminal domain-containing protein</fullName>
    </recommendedName>
</protein>
<dbReference type="Pfam" id="PF00398">
    <property type="entry name" value="RrnaAD"/>
    <property type="match status" value="1"/>
</dbReference>
<dbReference type="PANTHER" id="PTHR11727">
    <property type="entry name" value="DIMETHYLADENOSINE TRANSFERASE"/>
    <property type="match status" value="1"/>
</dbReference>
<dbReference type="InterPro" id="IPR001737">
    <property type="entry name" value="KsgA/Erm"/>
</dbReference>
<dbReference type="InterPro" id="IPR011530">
    <property type="entry name" value="rRNA_adenine_dimethylase"/>
</dbReference>
<evidence type="ECO:0000256" key="4">
    <source>
        <dbReference type="ARBA" id="ARBA00022679"/>
    </source>
</evidence>
<evidence type="ECO:0000313" key="8">
    <source>
        <dbReference type="EMBL" id="SUZ80144.1"/>
    </source>
</evidence>
<proteinExistence type="inferred from homology"/>
<sequence>MIRIKNKKKYGQHFLNNEEVAVRIITLLSEKSNIIEIGPGKGVLTKYLLNEKIDNFIVNEIDNDCILYLKEHFPNNLKIIHEDVLNIDFSLLFKSKFSIISNLPYYISSQILFKILDNRLIISEFVILIQKEVGERICSNYNNKSYGILSVLMQTYFNLNLEFIVDPISFNPKPKVYSAVVKGTRNEVIDIGVDYNFYKKIIKQSFQNRRKTLRNSLKNLNLPLAFIKNNIFSKRAEQLKISEFIWLANEIKKINHEILPN</sequence>
<keyword evidence="5" id="KW-0949">S-adenosyl-L-methionine</keyword>
<keyword evidence="3" id="KW-0489">Methyltransferase</keyword>
<gene>
    <name evidence="8" type="ORF">METZ01_LOCUS32998</name>
</gene>
<dbReference type="CDD" id="cd02440">
    <property type="entry name" value="AdoMet_MTases"/>
    <property type="match status" value="1"/>
</dbReference>
<dbReference type="PANTHER" id="PTHR11727:SF7">
    <property type="entry name" value="DIMETHYLADENOSINE TRANSFERASE-RELATED"/>
    <property type="match status" value="1"/>
</dbReference>
<dbReference type="PROSITE" id="PS51689">
    <property type="entry name" value="SAM_RNA_A_N6_MT"/>
    <property type="match status" value="1"/>
</dbReference>
<accession>A0A381QMH7</accession>
<dbReference type="SUPFAM" id="SSF53335">
    <property type="entry name" value="S-adenosyl-L-methionine-dependent methyltransferases"/>
    <property type="match status" value="1"/>
</dbReference>
<keyword evidence="6" id="KW-0694">RNA-binding</keyword>
<dbReference type="GO" id="GO:0005829">
    <property type="term" value="C:cytosol"/>
    <property type="evidence" value="ECO:0007669"/>
    <property type="project" value="TreeGrafter"/>
</dbReference>
<dbReference type="HAMAP" id="MF_00607">
    <property type="entry name" value="16SrRNA_methyltr_A"/>
    <property type="match status" value="1"/>
</dbReference>
<dbReference type="Gene3D" id="1.10.8.100">
    <property type="entry name" value="Ribosomal RNA adenine dimethylase-like, domain 2"/>
    <property type="match status" value="1"/>
</dbReference>
<keyword evidence="2" id="KW-0698">rRNA processing</keyword>
<keyword evidence="1" id="KW-0963">Cytoplasm</keyword>
<dbReference type="EMBL" id="UINC01001416">
    <property type="protein sequence ID" value="SUZ80144.1"/>
    <property type="molecule type" value="Genomic_DNA"/>
</dbReference>
<dbReference type="InterPro" id="IPR020598">
    <property type="entry name" value="rRNA_Ade_methylase_Trfase_N"/>
</dbReference>
<dbReference type="NCBIfam" id="TIGR00755">
    <property type="entry name" value="ksgA"/>
    <property type="match status" value="1"/>
</dbReference>
<evidence type="ECO:0000256" key="2">
    <source>
        <dbReference type="ARBA" id="ARBA00022552"/>
    </source>
</evidence>
<organism evidence="8">
    <name type="scientific">marine metagenome</name>
    <dbReference type="NCBI Taxonomy" id="408172"/>
    <lineage>
        <taxon>unclassified sequences</taxon>
        <taxon>metagenomes</taxon>
        <taxon>ecological metagenomes</taxon>
    </lineage>
</organism>
<name>A0A381QMH7_9ZZZZ</name>